<organism evidence="1 2">
    <name type="scientific">Elysia crispata</name>
    <name type="common">lettuce slug</name>
    <dbReference type="NCBI Taxonomy" id="231223"/>
    <lineage>
        <taxon>Eukaryota</taxon>
        <taxon>Metazoa</taxon>
        <taxon>Spiralia</taxon>
        <taxon>Lophotrochozoa</taxon>
        <taxon>Mollusca</taxon>
        <taxon>Gastropoda</taxon>
        <taxon>Heterobranchia</taxon>
        <taxon>Euthyneura</taxon>
        <taxon>Panpulmonata</taxon>
        <taxon>Sacoglossa</taxon>
        <taxon>Placobranchoidea</taxon>
        <taxon>Plakobranchidae</taxon>
        <taxon>Elysia</taxon>
    </lineage>
</organism>
<proteinExistence type="predicted"/>
<evidence type="ECO:0000313" key="2">
    <source>
        <dbReference type="Proteomes" id="UP001283361"/>
    </source>
</evidence>
<name>A0AAE0YM60_9GAST</name>
<comment type="caution">
    <text evidence="1">The sequence shown here is derived from an EMBL/GenBank/DDBJ whole genome shotgun (WGS) entry which is preliminary data.</text>
</comment>
<dbReference type="AlphaFoldDB" id="A0AAE0YM60"/>
<sequence>MTARVCQVPLKTTVNTNHSHSVIDKPGAPDSVALASVFNLAASVACHSLATVHRSGMRTENNEAIDEYKSESALDKTSISRKEVENLDVKLMLGEIQNILKLYKQRIFKTAAFKLRIVKVSVFSLRSSAEAVGEQLVQQQQDMHTLSIRSSLANH</sequence>
<protein>
    <submittedName>
        <fullName evidence="1">Uncharacterized protein</fullName>
    </submittedName>
</protein>
<dbReference type="EMBL" id="JAWDGP010005843">
    <property type="protein sequence ID" value="KAK3750887.1"/>
    <property type="molecule type" value="Genomic_DNA"/>
</dbReference>
<reference evidence="1" key="1">
    <citation type="journal article" date="2023" name="G3 (Bethesda)">
        <title>A reference genome for the long-term kleptoplast-retaining sea slug Elysia crispata morphotype clarki.</title>
        <authorList>
            <person name="Eastman K.E."/>
            <person name="Pendleton A.L."/>
            <person name="Shaikh M.A."/>
            <person name="Suttiyut T."/>
            <person name="Ogas R."/>
            <person name="Tomko P."/>
            <person name="Gavelis G."/>
            <person name="Widhalm J.R."/>
            <person name="Wisecaver J.H."/>
        </authorList>
    </citation>
    <scope>NUCLEOTIDE SEQUENCE</scope>
    <source>
        <strain evidence="1">ECLA1</strain>
    </source>
</reference>
<accession>A0AAE0YM60</accession>
<dbReference type="Proteomes" id="UP001283361">
    <property type="component" value="Unassembled WGS sequence"/>
</dbReference>
<evidence type="ECO:0000313" key="1">
    <source>
        <dbReference type="EMBL" id="KAK3750887.1"/>
    </source>
</evidence>
<gene>
    <name evidence="1" type="ORF">RRG08_029808</name>
</gene>
<keyword evidence="2" id="KW-1185">Reference proteome</keyword>